<dbReference type="EMBL" id="BSSQ01000011">
    <property type="protein sequence ID" value="GLX68326.1"/>
    <property type="molecule type" value="Genomic_DNA"/>
</dbReference>
<keyword evidence="1" id="KW-0479">Metal-binding</keyword>
<dbReference type="SUPFAM" id="SSF51182">
    <property type="entry name" value="RmlC-like cupins"/>
    <property type="match status" value="1"/>
</dbReference>
<gene>
    <name evidence="3" type="ORF">MU1_26710</name>
</gene>
<evidence type="ECO:0000313" key="3">
    <source>
        <dbReference type="EMBL" id="GLX68326.1"/>
    </source>
</evidence>
<dbReference type="InterPro" id="IPR051610">
    <property type="entry name" value="GPI/OXD"/>
</dbReference>
<evidence type="ECO:0000256" key="1">
    <source>
        <dbReference type="ARBA" id="ARBA00022723"/>
    </source>
</evidence>
<comment type="caution">
    <text evidence="3">The sequence shown here is derived from an EMBL/GenBank/DDBJ whole genome shotgun (WGS) entry which is preliminary data.</text>
</comment>
<protein>
    <submittedName>
        <fullName evidence="3">Cupin</fullName>
    </submittedName>
</protein>
<dbReference type="RefSeq" id="WP_284239068.1">
    <property type="nucleotide sequence ID" value="NZ_BSSQ01000011.1"/>
</dbReference>
<dbReference type="InterPro" id="IPR011051">
    <property type="entry name" value="RmlC_Cupin_sf"/>
</dbReference>
<dbReference type="Pfam" id="PF07883">
    <property type="entry name" value="Cupin_2"/>
    <property type="match status" value="1"/>
</dbReference>
<dbReference type="PANTHER" id="PTHR35848">
    <property type="entry name" value="OXALATE-BINDING PROTEIN"/>
    <property type="match status" value="1"/>
</dbReference>
<name>A0ABQ6GBJ8_9BACL</name>
<dbReference type="InterPro" id="IPR014710">
    <property type="entry name" value="RmlC-like_jellyroll"/>
</dbReference>
<organism evidence="3 4">
    <name type="scientific">Paenibacillus glycanilyticus</name>
    <dbReference type="NCBI Taxonomy" id="126569"/>
    <lineage>
        <taxon>Bacteria</taxon>
        <taxon>Bacillati</taxon>
        <taxon>Bacillota</taxon>
        <taxon>Bacilli</taxon>
        <taxon>Bacillales</taxon>
        <taxon>Paenibacillaceae</taxon>
        <taxon>Paenibacillus</taxon>
    </lineage>
</organism>
<dbReference type="Proteomes" id="UP001157114">
    <property type="component" value="Unassembled WGS sequence"/>
</dbReference>
<evidence type="ECO:0000259" key="2">
    <source>
        <dbReference type="Pfam" id="PF07883"/>
    </source>
</evidence>
<proteinExistence type="predicted"/>
<dbReference type="InterPro" id="IPR013096">
    <property type="entry name" value="Cupin_2"/>
</dbReference>
<sequence>MITSKQNAEHYIWGDQCDGWHLLKQQDLSIIHERMPAHTAETRHSHEKSQQYFFVLEGTATIEIAGESFELKTHEGIHVKPNTPHQMYNRSSGDIQFLVISEPTTRGDRFPA</sequence>
<dbReference type="PANTHER" id="PTHR35848:SF9">
    <property type="entry name" value="SLL1358 PROTEIN"/>
    <property type="match status" value="1"/>
</dbReference>
<accession>A0ABQ6GBJ8</accession>
<feature type="domain" description="Cupin type-2" evidence="2">
    <location>
        <begin position="33"/>
        <end position="100"/>
    </location>
</feature>
<keyword evidence="4" id="KW-1185">Reference proteome</keyword>
<evidence type="ECO:0000313" key="4">
    <source>
        <dbReference type="Proteomes" id="UP001157114"/>
    </source>
</evidence>
<reference evidence="3 4" key="1">
    <citation type="submission" date="2023-03" db="EMBL/GenBank/DDBJ databases">
        <title>Draft genome sequence of the bacteria which degrade cell wall of Tricholomamatutake.</title>
        <authorList>
            <person name="Konishi Y."/>
            <person name="Fukuta Y."/>
            <person name="Shirasaka N."/>
        </authorList>
    </citation>
    <scope>NUCLEOTIDE SEQUENCE [LARGE SCALE GENOMIC DNA]</scope>
    <source>
        <strain evidence="4">mu1</strain>
    </source>
</reference>
<dbReference type="Gene3D" id="2.60.120.10">
    <property type="entry name" value="Jelly Rolls"/>
    <property type="match status" value="1"/>
</dbReference>